<organism evidence="2">
    <name type="scientific">Ixodes ricinus</name>
    <name type="common">Common tick</name>
    <name type="synonym">Acarus ricinus</name>
    <dbReference type="NCBI Taxonomy" id="34613"/>
    <lineage>
        <taxon>Eukaryota</taxon>
        <taxon>Metazoa</taxon>
        <taxon>Ecdysozoa</taxon>
        <taxon>Arthropoda</taxon>
        <taxon>Chelicerata</taxon>
        <taxon>Arachnida</taxon>
        <taxon>Acari</taxon>
        <taxon>Parasitiformes</taxon>
        <taxon>Ixodida</taxon>
        <taxon>Ixodoidea</taxon>
        <taxon>Ixodidae</taxon>
        <taxon>Ixodinae</taxon>
        <taxon>Ixodes</taxon>
    </lineage>
</organism>
<name>V5IG68_IXORI</name>
<dbReference type="EMBL" id="GANP01007212">
    <property type="protein sequence ID" value="JAB77256.1"/>
    <property type="molecule type" value="mRNA"/>
</dbReference>
<sequence>MGNTLDNHGELERARYAPESEEQEKEPKSFVAAKMDRHLRGFSEADDGGSEYGIQRKLHSWKNKADKFGQLIAHAFVTKHDAAHSYHWENPDGIALEKIGMWLQRRGWF</sequence>
<dbReference type="AlphaFoldDB" id="V5IG68"/>
<evidence type="ECO:0000313" key="2">
    <source>
        <dbReference type="EMBL" id="JAB77256.1"/>
    </source>
</evidence>
<feature type="compositionally biased region" description="Basic and acidic residues" evidence="1">
    <location>
        <begin position="7"/>
        <end position="18"/>
    </location>
</feature>
<proteinExistence type="evidence at transcript level"/>
<protein>
    <submittedName>
        <fullName evidence="2">Uncharacterized protein</fullName>
    </submittedName>
</protein>
<reference evidence="2" key="1">
    <citation type="journal article" date="2015" name="Sci. Rep.">
        <title>Tissue- and time-dependent transcription in Ixodes ricinus salivary glands and midguts when blood feeding on the vertebrate host.</title>
        <authorList>
            <person name="Kotsyfakis M."/>
            <person name="Schwarz A."/>
            <person name="Erhart J."/>
            <person name="Ribeiro J.M."/>
        </authorList>
    </citation>
    <scope>NUCLEOTIDE SEQUENCE</scope>
    <source>
        <tissue evidence="2">Salivary gland and midgut</tissue>
    </source>
</reference>
<feature type="region of interest" description="Disordered" evidence="1">
    <location>
        <begin position="1"/>
        <end position="30"/>
    </location>
</feature>
<accession>V5IG68</accession>
<evidence type="ECO:0000256" key="1">
    <source>
        <dbReference type="SAM" id="MobiDB-lite"/>
    </source>
</evidence>